<reference evidence="2" key="1">
    <citation type="submission" date="2014-11" db="EMBL/GenBank/DDBJ databases">
        <authorList>
            <person name="Amaro Gonzalez C."/>
        </authorList>
    </citation>
    <scope>NUCLEOTIDE SEQUENCE</scope>
</reference>
<keyword evidence="1" id="KW-0732">Signal</keyword>
<dbReference type="AlphaFoldDB" id="A0A0E9X4B1"/>
<sequence>MSMVTLTTLLFFNIHTNWESTTGQARERFFFSSGLVTKAVNLKYFEKCDLVLICAAS</sequence>
<protein>
    <submittedName>
        <fullName evidence="2">Uncharacterized protein</fullName>
    </submittedName>
</protein>
<name>A0A0E9X4B1_ANGAN</name>
<organism evidence="2">
    <name type="scientific">Anguilla anguilla</name>
    <name type="common">European freshwater eel</name>
    <name type="synonym">Muraena anguilla</name>
    <dbReference type="NCBI Taxonomy" id="7936"/>
    <lineage>
        <taxon>Eukaryota</taxon>
        <taxon>Metazoa</taxon>
        <taxon>Chordata</taxon>
        <taxon>Craniata</taxon>
        <taxon>Vertebrata</taxon>
        <taxon>Euteleostomi</taxon>
        <taxon>Actinopterygii</taxon>
        <taxon>Neopterygii</taxon>
        <taxon>Teleostei</taxon>
        <taxon>Anguilliformes</taxon>
        <taxon>Anguillidae</taxon>
        <taxon>Anguilla</taxon>
    </lineage>
</organism>
<feature type="chain" id="PRO_5002435218" evidence="1">
    <location>
        <begin position="19"/>
        <end position="57"/>
    </location>
</feature>
<feature type="signal peptide" evidence="1">
    <location>
        <begin position="1"/>
        <end position="18"/>
    </location>
</feature>
<accession>A0A0E9X4B1</accession>
<evidence type="ECO:0000313" key="2">
    <source>
        <dbReference type="EMBL" id="JAH97424.1"/>
    </source>
</evidence>
<reference evidence="2" key="2">
    <citation type="journal article" date="2015" name="Fish Shellfish Immunol.">
        <title>Early steps in the European eel (Anguilla anguilla)-Vibrio vulnificus interaction in the gills: Role of the RtxA13 toxin.</title>
        <authorList>
            <person name="Callol A."/>
            <person name="Pajuelo D."/>
            <person name="Ebbesson L."/>
            <person name="Teles M."/>
            <person name="MacKenzie S."/>
            <person name="Amaro C."/>
        </authorList>
    </citation>
    <scope>NUCLEOTIDE SEQUENCE</scope>
</reference>
<proteinExistence type="predicted"/>
<evidence type="ECO:0000256" key="1">
    <source>
        <dbReference type="SAM" id="SignalP"/>
    </source>
</evidence>
<dbReference type="EMBL" id="GBXM01011153">
    <property type="protein sequence ID" value="JAH97424.1"/>
    <property type="molecule type" value="Transcribed_RNA"/>
</dbReference>